<dbReference type="RefSeq" id="XP_041556468.1">
    <property type="nucleotide sequence ID" value="XM_041703822.1"/>
</dbReference>
<evidence type="ECO:0000313" key="2">
    <source>
        <dbReference type="Proteomes" id="UP000654913"/>
    </source>
</evidence>
<dbReference type="Proteomes" id="UP000654913">
    <property type="component" value="Chromosome 4"/>
</dbReference>
<dbReference type="OrthoDB" id="37537at2759"/>
<dbReference type="EMBL" id="AP024446">
    <property type="protein sequence ID" value="BCS24274.1"/>
    <property type="molecule type" value="Genomic_DNA"/>
</dbReference>
<dbReference type="InterPro" id="IPR036812">
    <property type="entry name" value="NAD(P)_OxRdtase_dom_sf"/>
</dbReference>
<dbReference type="Gene3D" id="3.20.20.100">
    <property type="entry name" value="NADP-dependent oxidoreductase domain"/>
    <property type="match status" value="1"/>
</dbReference>
<name>A0A7R7XN08_9EURO</name>
<protein>
    <submittedName>
        <fullName evidence="1">Pyridoxine 4-dehydrogenase</fullName>
    </submittedName>
</protein>
<keyword evidence="2" id="KW-1185">Reference proteome</keyword>
<dbReference type="KEGG" id="apuu:APUU_40718S"/>
<proteinExistence type="predicted"/>
<evidence type="ECO:0000313" key="1">
    <source>
        <dbReference type="EMBL" id="BCS24274.1"/>
    </source>
</evidence>
<dbReference type="SUPFAM" id="SSF51430">
    <property type="entry name" value="NAD(P)-linked oxidoreductase"/>
    <property type="match status" value="1"/>
</dbReference>
<organism evidence="1 2">
    <name type="scientific">Aspergillus puulaauensis</name>
    <dbReference type="NCBI Taxonomy" id="1220207"/>
    <lineage>
        <taxon>Eukaryota</taxon>
        <taxon>Fungi</taxon>
        <taxon>Dikarya</taxon>
        <taxon>Ascomycota</taxon>
        <taxon>Pezizomycotina</taxon>
        <taxon>Eurotiomycetes</taxon>
        <taxon>Eurotiomycetidae</taxon>
        <taxon>Eurotiales</taxon>
        <taxon>Aspergillaceae</taxon>
        <taxon>Aspergillus</taxon>
    </lineage>
</organism>
<sequence>MMIVPIPGSSTADRVLENSKIVDVSEEDLDQIDAILKTFTPAGARYPPIVQTNT</sequence>
<reference evidence="1" key="1">
    <citation type="submission" date="2021-01" db="EMBL/GenBank/DDBJ databases">
        <authorList>
            <consortium name="Aspergillus puulaauensis MK2 genome sequencing consortium"/>
            <person name="Kazuki M."/>
            <person name="Futagami T."/>
        </authorList>
    </citation>
    <scope>NUCLEOTIDE SEQUENCE</scope>
    <source>
        <strain evidence="1">MK2</strain>
    </source>
</reference>
<dbReference type="AlphaFoldDB" id="A0A7R7XN08"/>
<accession>A0A7R7XN08</accession>
<dbReference type="GeneID" id="64974279"/>
<gene>
    <name evidence="1" type="primary">PLR1_5</name>
    <name evidence="1" type="ORF">APUU_40718S</name>
</gene>
<reference evidence="1" key="2">
    <citation type="submission" date="2021-02" db="EMBL/GenBank/DDBJ databases">
        <title>Aspergillus puulaauensis MK2 genome sequence.</title>
        <authorList>
            <person name="Futagami T."/>
            <person name="Mori K."/>
            <person name="Kadooka C."/>
            <person name="Tanaka T."/>
        </authorList>
    </citation>
    <scope>NUCLEOTIDE SEQUENCE</scope>
    <source>
        <strain evidence="1">MK2</strain>
    </source>
</reference>